<dbReference type="InterPro" id="IPR059179">
    <property type="entry name" value="MLKL-like_MCAfunc"/>
</dbReference>
<dbReference type="InterPro" id="IPR036537">
    <property type="entry name" value="Adaptor_Cbl_N_dom_sf"/>
</dbReference>
<reference evidence="1" key="2">
    <citation type="submission" date="2019-09" db="EMBL/GenBank/DDBJ databases">
        <title>Expansion of phycobilisome linker gene families in mesophilic red algae.</title>
        <authorList>
            <person name="Lee J."/>
        </authorList>
    </citation>
    <scope>NUCLEOTIDE SEQUENCE [LARGE SCALE GENOMIC DNA]</scope>
    <source>
        <strain evidence="1">CCMP 1328</strain>
        <tissue evidence="1">Unicellular</tissue>
    </source>
</reference>
<dbReference type="GO" id="GO:0007166">
    <property type="term" value="P:cell surface receptor signaling pathway"/>
    <property type="evidence" value="ECO:0007669"/>
    <property type="project" value="InterPro"/>
</dbReference>
<gene>
    <name evidence="1" type="ORF">FVE85_4599</name>
    <name evidence="2" type="ORF">FVE85_7840</name>
</gene>
<dbReference type="InterPro" id="IPR011009">
    <property type="entry name" value="Kinase-like_dom_sf"/>
</dbReference>
<reference evidence="3" key="1">
    <citation type="journal article" date="2019" name="Nat. Commun.">
        <title>Expansion of phycobilisome linker gene families in mesophilic red algae.</title>
        <authorList>
            <person name="Lee J."/>
            <person name="Kim D."/>
            <person name="Bhattacharya D."/>
            <person name="Yoon H.S."/>
        </authorList>
    </citation>
    <scope>NUCLEOTIDE SEQUENCE [LARGE SCALE GENOMIC DNA]</scope>
    <source>
        <strain evidence="3">CCMP 1328</strain>
    </source>
</reference>
<proteinExistence type="predicted"/>
<dbReference type="AlphaFoldDB" id="A0A5J4YI01"/>
<organism evidence="1 3">
    <name type="scientific">Porphyridium purpureum</name>
    <name type="common">Red alga</name>
    <name type="synonym">Porphyridium cruentum</name>
    <dbReference type="NCBI Taxonomy" id="35688"/>
    <lineage>
        <taxon>Eukaryota</taxon>
        <taxon>Rhodophyta</taxon>
        <taxon>Bangiophyceae</taxon>
        <taxon>Porphyridiales</taxon>
        <taxon>Porphyridiaceae</taxon>
        <taxon>Porphyridium</taxon>
    </lineage>
</organism>
<dbReference type="CDD" id="cd21037">
    <property type="entry name" value="MLKL_NTD"/>
    <property type="match status" value="1"/>
</dbReference>
<dbReference type="Gene3D" id="1.20.930.20">
    <property type="entry name" value="Adaptor protein Cbl, N-terminal domain"/>
    <property type="match status" value="1"/>
</dbReference>
<comment type="caution">
    <text evidence="1">The sequence shown here is derived from an EMBL/GenBank/DDBJ whole genome shotgun (WGS) entry which is preliminary data.</text>
</comment>
<dbReference type="SUPFAM" id="SSF56112">
    <property type="entry name" value="Protein kinase-like (PK-like)"/>
    <property type="match status" value="1"/>
</dbReference>
<dbReference type="Proteomes" id="UP000324585">
    <property type="component" value="Unassembled WGS sequence"/>
</dbReference>
<accession>A0A5J4YI01</accession>
<evidence type="ECO:0000313" key="2">
    <source>
        <dbReference type="EMBL" id="KAA8490579.1"/>
    </source>
</evidence>
<evidence type="ECO:0000313" key="1">
    <source>
        <dbReference type="EMBL" id="KAA8490354.1"/>
    </source>
</evidence>
<dbReference type="Gene3D" id="3.30.200.20">
    <property type="entry name" value="Phosphorylase Kinase, domain 1"/>
    <property type="match status" value="1"/>
</dbReference>
<dbReference type="EMBL" id="VRMN01000032">
    <property type="protein sequence ID" value="KAA8490354.1"/>
    <property type="molecule type" value="Genomic_DNA"/>
</dbReference>
<name>A0A5J4YI01_PORPP</name>
<evidence type="ECO:0000313" key="3">
    <source>
        <dbReference type="Proteomes" id="UP000324585"/>
    </source>
</evidence>
<sequence length="373" mass="40613">MATVIGTEAANGLKLGGAVAGDVGELIPFAQTIFALTNVLVECALTAKAYGNSCTRLAERVSSISNTLRSCFDTNDENCTTGACDMKDTSLVECMSELESKVQSACALLKRFSGSEKGIEHAIRVLKAKNFQGEFLTCDARLVELELRLARSFVFHLTSEQAQNRGQENRDHQVVIGELEAVLRRLETGPDEMVRALEDDGLSNTKTLENELGSCPERSAVLSMHGLEVKVTESYLKAADSGLDSKVLDQSEPWYVEAAIAEKLTNVNGERIILSPLGAVGFGNVFKGMFMGLEVAIKEIKLAGIKALAELRNEPGIIWRLSHENIVQTRGGFYPRTQMDMHNAECPFCARVRCEGLVGNAHVSRQRKGITIA</sequence>
<keyword evidence="3" id="KW-1185">Reference proteome</keyword>
<protein>
    <submittedName>
        <fullName evidence="1">Uncharacterized protein</fullName>
    </submittedName>
</protein>
<dbReference type="EMBL" id="VRMN01000022">
    <property type="protein sequence ID" value="KAA8490579.1"/>
    <property type="molecule type" value="Genomic_DNA"/>
</dbReference>